<evidence type="ECO:0000313" key="5">
    <source>
        <dbReference type="Proteomes" id="UP000000822"/>
    </source>
</evidence>
<organism evidence="4 5">
    <name type="scientific">Oceanobacillus iheyensis (strain DSM 14371 / CIP 107618 / JCM 11309 / KCTC 3954 / HTE831)</name>
    <dbReference type="NCBI Taxonomy" id="221109"/>
    <lineage>
        <taxon>Bacteria</taxon>
        <taxon>Bacillati</taxon>
        <taxon>Bacillota</taxon>
        <taxon>Bacilli</taxon>
        <taxon>Bacillales</taxon>
        <taxon>Bacillaceae</taxon>
        <taxon>Oceanobacillus</taxon>
    </lineage>
</organism>
<dbReference type="PROSITE" id="PS01045">
    <property type="entry name" value="SQUALEN_PHYTOEN_SYN_2"/>
    <property type="match status" value="1"/>
</dbReference>
<dbReference type="GO" id="GO:0051996">
    <property type="term" value="F:squalene synthase [NAD(P)H] activity"/>
    <property type="evidence" value="ECO:0007669"/>
    <property type="project" value="InterPro"/>
</dbReference>
<keyword evidence="2 4" id="KW-0808">Transferase</keyword>
<dbReference type="SFLD" id="SFLDG01212">
    <property type="entry name" value="Phytoene_synthase_like"/>
    <property type="match status" value="1"/>
</dbReference>
<name>Q8ENM1_OCEIH</name>
<dbReference type="InterPro" id="IPR033904">
    <property type="entry name" value="Trans_IPPS_HH"/>
</dbReference>
<reference evidence="4 5" key="1">
    <citation type="journal article" date="2001" name="FEMS Microbiol. Lett.">
        <title>Oceanobacillus iheyensis gen. nov., sp. nov., a deep-sea extremely halotolerant and alkaliphilic species isolated from a depth of 1050 m on the Iheya Ridge.</title>
        <authorList>
            <person name="Lu J."/>
            <person name="Nogi Y."/>
            <person name="Takami H."/>
        </authorList>
    </citation>
    <scope>NUCLEOTIDE SEQUENCE [LARGE SCALE GENOMIC DNA]</scope>
    <source>
        <strain evidence="5">DSM 14371 / CIP 107618 / JCM 11309 / KCTC 3954 / HTE831</strain>
    </source>
</reference>
<dbReference type="AlphaFoldDB" id="Q8ENM1"/>
<accession>Q8ENM1</accession>
<keyword evidence="3" id="KW-0125">Carotenoid biosynthesis</keyword>
<evidence type="ECO:0000256" key="1">
    <source>
        <dbReference type="ARBA" id="ARBA00004829"/>
    </source>
</evidence>
<dbReference type="SFLD" id="SFLDG01018">
    <property type="entry name" value="Squalene/Phytoene_Synthase_Lik"/>
    <property type="match status" value="1"/>
</dbReference>
<evidence type="ECO:0000256" key="2">
    <source>
        <dbReference type="ARBA" id="ARBA00022679"/>
    </source>
</evidence>
<dbReference type="GO" id="GO:0004311">
    <property type="term" value="F:geranylgeranyl diphosphate synthase activity"/>
    <property type="evidence" value="ECO:0007669"/>
    <property type="project" value="InterPro"/>
</dbReference>
<dbReference type="InterPro" id="IPR019845">
    <property type="entry name" value="Squalene/phytoene_synthase_CS"/>
</dbReference>
<dbReference type="STRING" id="221109.gene:10734712"/>
<proteinExistence type="predicted"/>
<keyword evidence="5" id="KW-1185">Reference proteome</keyword>
<dbReference type="InterPro" id="IPR002060">
    <property type="entry name" value="Squ/phyt_synthse"/>
</dbReference>
<dbReference type="InterPro" id="IPR044843">
    <property type="entry name" value="Trans_IPPS_bact-type"/>
</dbReference>
<dbReference type="CDD" id="cd00683">
    <property type="entry name" value="Trans_IPPS_HH"/>
    <property type="match status" value="1"/>
</dbReference>
<dbReference type="Proteomes" id="UP000000822">
    <property type="component" value="Chromosome"/>
</dbReference>
<dbReference type="Pfam" id="PF00494">
    <property type="entry name" value="SQS_PSY"/>
    <property type="match status" value="1"/>
</dbReference>
<sequence length="284" mass="33606">MHNQLIKDYNFCEKVIKKHSKSFYFAFNKLPKEKARAVFAIYTFCRYADDSVDNFNNSEEKQSKIDKIRKELDYFSKGEIVDSPLWRALADVFERYDMDLYPFWEQLEGQQMDINFQQPHTLQELENYCSYVAGSVGRMLIPIIASQSIRDLKKEANDLGIAMQLTNILRDVGEDFKENNRIYLPLQEMSLVCYTHVDISDGKRNKEFIMLWEKLANRAETLYENFLNQLDYFDKDSQVPIRLSAQVYRGILDAIRGNDYNCFEYRNYVPLPTMKQWLNQATSI</sequence>
<dbReference type="KEGG" id="oih:OB2460"/>
<dbReference type="RefSeq" id="WP_011066853.1">
    <property type="nucleotide sequence ID" value="NC_004193.1"/>
</dbReference>
<reference evidence="4 5" key="2">
    <citation type="journal article" date="2002" name="Nucleic Acids Res.">
        <title>Genome sequence of Oceanobacillus iheyensis isolated from the Iheya Ridge and its unexpected adaptive capabilities to extreme environments.</title>
        <authorList>
            <person name="Takami H."/>
            <person name="Takaki Y."/>
            <person name="Uchiyama I."/>
        </authorList>
    </citation>
    <scope>NUCLEOTIDE SEQUENCE [LARGE SCALE GENOMIC DNA]</scope>
    <source>
        <strain evidence="5">DSM 14371 / CIP 107618 / JCM 11309 / KCTC 3954 / HTE831</strain>
    </source>
</reference>
<dbReference type="GO" id="GO:0016117">
    <property type="term" value="P:carotenoid biosynthetic process"/>
    <property type="evidence" value="ECO:0007669"/>
    <property type="project" value="UniProtKB-KW"/>
</dbReference>
<protein>
    <submittedName>
        <fullName evidence="4">Phytoene synthase</fullName>
        <ecNumber evidence="4">2.5.1.-</ecNumber>
    </submittedName>
</protein>
<comment type="pathway">
    <text evidence="1">Carotenoid biosynthesis.</text>
</comment>
<evidence type="ECO:0000313" key="4">
    <source>
        <dbReference type="EMBL" id="BAC14416.1"/>
    </source>
</evidence>
<evidence type="ECO:0000256" key="3">
    <source>
        <dbReference type="ARBA" id="ARBA00022746"/>
    </source>
</evidence>
<gene>
    <name evidence="4" type="ordered locus">OB2460</name>
</gene>
<dbReference type="EMBL" id="BA000028">
    <property type="protein sequence ID" value="BAC14416.1"/>
    <property type="molecule type" value="Genomic_DNA"/>
</dbReference>
<dbReference type="InterPro" id="IPR008949">
    <property type="entry name" value="Isoprenoid_synthase_dom_sf"/>
</dbReference>
<dbReference type="HOGENOM" id="CLU_037269_1_3_9"/>
<dbReference type="SFLD" id="SFLDS00005">
    <property type="entry name" value="Isoprenoid_Synthase_Type_I"/>
    <property type="match status" value="1"/>
</dbReference>
<dbReference type="SUPFAM" id="SSF48576">
    <property type="entry name" value="Terpenoid synthases"/>
    <property type="match status" value="1"/>
</dbReference>
<dbReference type="PANTHER" id="PTHR31480">
    <property type="entry name" value="BIFUNCTIONAL LYCOPENE CYCLASE/PHYTOENE SYNTHASE"/>
    <property type="match status" value="1"/>
</dbReference>
<dbReference type="eggNOG" id="COG1562">
    <property type="taxonomic scope" value="Bacteria"/>
</dbReference>
<dbReference type="EC" id="2.5.1.-" evidence="4"/>
<dbReference type="PhylomeDB" id="Q8ENM1"/>
<dbReference type="Gene3D" id="1.10.600.10">
    <property type="entry name" value="Farnesyl Diphosphate Synthase"/>
    <property type="match status" value="1"/>
</dbReference>